<name>A0A377K6M0_ECOLX</name>
<accession>A0A377K6M0</accession>
<dbReference type="InterPro" id="IPR005801">
    <property type="entry name" value="ADC_synthase"/>
</dbReference>
<dbReference type="Gene3D" id="3.60.120.10">
    <property type="entry name" value="Anthranilate synthase"/>
    <property type="match status" value="1"/>
</dbReference>
<reference evidence="1 2" key="1">
    <citation type="submission" date="2018-06" db="EMBL/GenBank/DDBJ databases">
        <authorList>
            <consortium name="Pathogen Informatics"/>
            <person name="Doyle S."/>
        </authorList>
    </citation>
    <scope>NUCLEOTIDE SEQUENCE [LARGE SCALE GENOMIC DNA]</scope>
    <source>
        <strain evidence="1 2">NCTC9075</strain>
    </source>
</reference>
<dbReference type="AlphaFoldDB" id="A0A377K6M0"/>
<dbReference type="EMBL" id="UGEM01000004">
    <property type="protein sequence ID" value="STP19377.1"/>
    <property type="molecule type" value="Genomic_DNA"/>
</dbReference>
<sequence>MKISEFLHLALPEEQWLPTISGVLRQFVEEECYVYERQPCWYLGKGCQARLHINADGTQATFIDDAGEQKWAVDSIADCARRFMAHPQVKGRRVYGQVGFNFAAHARGIAFNAGEWPLLTLTVSP</sequence>
<protein>
    <submittedName>
        <fullName evidence="1">Putative chorismate binding protein</fullName>
    </submittedName>
</protein>
<proteinExistence type="predicted"/>
<evidence type="ECO:0000313" key="2">
    <source>
        <dbReference type="Proteomes" id="UP000254181"/>
    </source>
</evidence>
<evidence type="ECO:0000313" key="1">
    <source>
        <dbReference type="EMBL" id="STP19377.1"/>
    </source>
</evidence>
<organism evidence="1 2">
    <name type="scientific">Escherichia coli</name>
    <dbReference type="NCBI Taxonomy" id="562"/>
    <lineage>
        <taxon>Bacteria</taxon>
        <taxon>Pseudomonadati</taxon>
        <taxon>Pseudomonadota</taxon>
        <taxon>Gammaproteobacteria</taxon>
        <taxon>Enterobacterales</taxon>
        <taxon>Enterobacteriaceae</taxon>
        <taxon>Escherichia</taxon>
    </lineage>
</organism>
<dbReference type="Proteomes" id="UP000254181">
    <property type="component" value="Unassembled WGS sequence"/>
</dbReference>
<gene>
    <name evidence="1" type="primary">ybtS_1</name>
    <name evidence="1" type="ORF">NCTC9075_02793</name>
</gene>